<dbReference type="RefSeq" id="WP_123575507.1">
    <property type="nucleotide sequence ID" value="NZ_RKHG01000001.1"/>
</dbReference>
<gene>
    <name evidence="2" type="ORF">EDD41_1586</name>
</gene>
<dbReference type="InterPro" id="IPR027417">
    <property type="entry name" value="P-loop_NTPase"/>
</dbReference>
<dbReference type="Gene3D" id="3.40.50.300">
    <property type="entry name" value="P-loop containing nucleotide triphosphate hydrolases"/>
    <property type="match status" value="1"/>
</dbReference>
<evidence type="ECO:0000259" key="1">
    <source>
        <dbReference type="Pfam" id="PF26563"/>
    </source>
</evidence>
<dbReference type="SUPFAM" id="SSF52540">
    <property type="entry name" value="P-loop containing nucleoside triphosphate hydrolases"/>
    <property type="match status" value="1"/>
</dbReference>
<dbReference type="NCBIfam" id="TIGR03815">
    <property type="entry name" value="CpaE_hom_Actino"/>
    <property type="match status" value="1"/>
</dbReference>
<reference evidence="2 3" key="1">
    <citation type="submission" date="2018-11" db="EMBL/GenBank/DDBJ databases">
        <title>Sequencing the genomes of 1000 actinobacteria strains.</title>
        <authorList>
            <person name="Klenk H.-P."/>
        </authorList>
    </citation>
    <scope>NUCLEOTIDE SEQUENCE [LARGE SCALE GENOMIC DNA]</scope>
    <source>
        <strain evidence="2 3">DSM 10546</strain>
    </source>
</reference>
<name>A0A3N1ZU45_9ACTN</name>
<feature type="domain" description="Rv3660c-like CheY-like N-terminal" evidence="1">
    <location>
        <begin position="35"/>
        <end position="130"/>
    </location>
</feature>
<comment type="caution">
    <text evidence="2">The sequence shown here is derived from an EMBL/GenBank/DDBJ whole genome shotgun (WGS) entry which is preliminary data.</text>
</comment>
<dbReference type="EMBL" id="RKHG01000001">
    <property type="protein sequence ID" value="ROR54383.1"/>
    <property type="molecule type" value="Genomic_DNA"/>
</dbReference>
<sequence length="374" mass="38112">MNTENPSGLATPLRPGSRASARALRQGGSAPLLVAREARVVEQVLAAAAAAGVHPELAREAAQIRAGWRSAPCILVSAEMAPLVCGIALEARPGVHLVGSSLAELADWSAMLQASVLVLPDQTVLLTSILDQGHVGAGEAHVVRVVGGSGGLGVSTLCCALGQRAADRGLVAAVVELDPTGGGLDLVLGAETAPGWRWHDLRQAAGHIDSLVGRLPNVSGVDVVAHGRPETLAGGGGGKHGLPGAEAVRAVLASLSRTHDLVVLDAGQGSETVEAWPGQRQVLVCGADVRGVVAAQSRAWALGLHDVELVVRTGAARRIAPDLVAETLGIPLLGSFGDDRRVTRAAEQAAPVGRGRGRHGYPRQVEALVDGLVA</sequence>
<dbReference type="GO" id="GO:0009898">
    <property type="term" value="C:cytoplasmic side of plasma membrane"/>
    <property type="evidence" value="ECO:0007669"/>
    <property type="project" value="TreeGrafter"/>
</dbReference>
<proteinExistence type="predicted"/>
<dbReference type="Pfam" id="PF26563">
    <property type="entry name" value="Rv3660c_N"/>
    <property type="match status" value="1"/>
</dbReference>
<protein>
    <submittedName>
        <fullName evidence="2">Secretion/DNA translocation related CpaE-like protein</fullName>
    </submittedName>
</protein>
<dbReference type="PANTHER" id="PTHR43384:SF11">
    <property type="entry name" value="SEPTUM SITE DETERMINING PROTEIN"/>
    <property type="match status" value="1"/>
</dbReference>
<dbReference type="InterPro" id="IPR022521">
    <property type="entry name" value="Rv3660c"/>
</dbReference>
<dbReference type="GO" id="GO:0016887">
    <property type="term" value="F:ATP hydrolysis activity"/>
    <property type="evidence" value="ECO:0007669"/>
    <property type="project" value="TreeGrafter"/>
</dbReference>
<dbReference type="GO" id="GO:0051782">
    <property type="term" value="P:negative regulation of cell division"/>
    <property type="evidence" value="ECO:0007669"/>
    <property type="project" value="TreeGrafter"/>
</dbReference>
<dbReference type="GO" id="GO:0005524">
    <property type="term" value="F:ATP binding"/>
    <property type="evidence" value="ECO:0007669"/>
    <property type="project" value="TreeGrafter"/>
</dbReference>
<dbReference type="AlphaFoldDB" id="A0A3N1ZU45"/>
<dbReference type="InterPro" id="IPR050625">
    <property type="entry name" value="ParA/MinD_ATPase"/>
</dbReference>
<dbReference type="Proteomes" id="UP000275749">
    <property type="component" value="Unassembled WGS sequence"/>
</dbReference>
<dbReference type="InterPro" id="IPR059050">
    <property type="entry name" value="Rv3660c_N"/>
</dbReference>
<evidence type="ECO:0000313" key="2">
    <source>
        <dbReference type="EMBL" id="ROR54383.1"/>
    </source>
</evidence>
<accession>A0A3N1ZU45</accession>
<dbReference type="PANTHER" id="PTHR43384">
    <property type="entry name" value="SEPTUM SITE-DETERMINING PROTEIN MIND HOMOLOG, CHLOROPLASTIC-RELATED"/>
    <property type="match status" value="1"/>
</dbReference>
<dbReference type="GO" id="GO:0005829">
    <property type="term" value="C:cytosol"/>
    <property type="evidence" value="ECO:0007669"/>
    <property type="project" value="TreeGrafter"/>
</dbReference>
<organism evidence="2 3">
    <name type="scientific">Luteococcus japonicus</name>
    <dbReference type="NCBI Taxonomy" id="33984"/>
    <lineage>
        <taxon>Bacteria</taxon>
        <taxon>Bacillati</taxon>
        <taxon>Actinomycetota</taxon>
        <taxon>Actinomycetes</taxon>
        <taxon>Propionibacteriales</taxon>
        <taxon>Propionibacteriaceae</taxon>
        <taxon>Luteococcus</taxon>
    </lineage>
</organism>
<evidence type="ECO:0000313" key="3">
    <source>
        <dbReference type="Proteomes" id="UP000275749"/>
    </source>
</evidence>